<keyword evidence="8" id="KW-0677">Repeat</keyword>
<evidence type="ECO:0000313" key="15">
    <source>
        <dbReference type="WBParaSite" id="HCON_00124490-00001"/>
    </source>
</evidence>
<feature type="transmembrane region" description="Helical" evidence="13">
    <location>
        <begin position="122"/>
        <end position="146"/>
    </location>
</feature>
<evidence type="ECO:0000256" key="7">
    <source>
        <dbReference type="ARBA" id="ARBA00022692"/>
    </source>
</evidence>
<feature type="transmembrane region" description="Helical" evidence="13">
    <location>
        <begin position="153"/>
        <end position="171"/>
    </location>
</feature>
<evidence type="ECO:0000256" key="3">
    <source>
        <dbReference type="ARBA" id="ARBA00007809"/>
    </source>
</evidence>
<dbReference type="Pfam" id="PF03083">
    <property type="entry name" value="MtN3_slv"/>
    <property type="match status" value="2"/>
</dbReference>
<keyword evidence="10" id="KW-0333">Golgi apparatus</keyword>
<evidence type="ECO:0000256" key="5">
    <source>
        <dbReference type="ARBA" id="ARBA00022475"/>
    </source>
</evidence>
<proteinExistence type="inferred from homology"/>
<evidence type="ECO:0000256" key="4">
    <source>
        <dbReference type="ARBA" id="ARBA00022448"/>
    </source>
</evidence>
<evidence type="ECO:0000256" key="10">
    <source>
        <dbReference type="ARBA" id="ARBA00023034"/>
    </source>
</evidence>
<dbReference type="Proteomes" id="UP000025227">
    <property type="component" value="Unplaced"/>
</dbReference>
<keyword evidence="9 13" id="KW-1133">Transmembrane helix</keyword>
<keyword evidence="4 13" id="KW-0813">Transport</keyword>
<feature type="transmembrane region" description="Helical" evidence="13">
    <location>
        <begin position="67"/>
        <end position="89"/>
    </location>
</feature>
<dbReference type="GO" id="GO:0000139">
    <property type="term" value="C:Golgi membrane"/>
    <property type="evidence" value="ECO:0007669"/>
    <property type="project" value="UniProtKB-SubCell"/>
</dbReference>
<evidence type="ECO:0000256" key="9">
    <source>
        <dbReference type="ARBA" id="ARBA00022989"/>
    </source>
</evidence>
<dbReference type="PANTHER" id="PTHR10791:SF43">
    <property type="entry name" value="SUGAR TRANSPORTER SWEET-RELATED"/>
    <property type="match status" value="1"/>
</dbReference>
<evidence type="ECO:0000256" key="8">
    <source>
        <dbReference type="ARBA" id="ARBA00022737"/>
    </source>
</evidence>
<evidence type="ECO:0000256" key="1">
    <source>
        <dbReference type="ARBA" id="ARBA00004651"/>
    </source>
</evidence>
<reference evidence="15" key="1">
    <citation type="submission" date="2020-12" db="UniProtKB">
        <authorList>
            <consortium name="WormBaseParasite"/>
        </authorList>
    </citation>
    <scope>IDENTIFICATION</scope>
    <source>
        <strain evidence="15">MHco3</strain>
    </source>
</reference>
<comment type="function">
    <text evidence="13">Mediates sugar transport across membranes.</text>
</comment>
<evidence type="ECO:0000256" key="11">
    <source>
        <dbReference type="ARBA" id="ARBA00023136"/>
    </source>
</evidence>
<dbReference type="AlphaFoldDB" id="A0A7I4YPP4"/>
<sequence length="297" mass="32791">MDLKTFLQLLSCSAIVTTICLFLCGIPICIEILRRRTTQEISGVPFLMGLLGGAFWLRYGFLKDDSVMIIVNVVCISLFTVYCIFYLIFANNRCSFLTKLSFVLSIIGAMCAWIAYNPNINYLGIACMTFNILNFGAPLAGLGVVLRKRCCDSLPLPMCVTNLLVSSQWFLYGNIVQDKYIMAPNGIGMALAVFQLSLFLIFPRKENGKSMVSQVADFFTSVPAETEVDHEKGDRISTLTTSTGISIASGQTLMRKLSEALDRKTGRSGSFGAVIAELQQARPRTTSEPEISKFKKV</sequence>
<dbReference type="InterPro" id="IPR004316">
    <property type="entry name" value="SWEET_rpt"/>
</dbReference>
<keyword evidence="11 13" id="KW-0472">Membrane</keyword>
<protein>
    <recommendedName>
        <fullName evidence="13">Sugar transporter SWEET</fullName>
    </recommendedName>
</protein>
<keyword evidence="14" id="KW-1185">Reference proteome</keyword>
<feature type="transmembrane region" description="Helical" evidence="13">
    <location>
        <begin position="96"/>
        <end position="116"/>
    </location>
</feature>
<evidence type="ECO:0000256" key="12">
    <source>
        <dbReference type="ARBA" id="ARBA00055578"/>
    </source>
</evidence>
<feature type="transmembrane region" description="Helical" evidence="13">
    <location>
        <begin position="42"/>
        <end position="61"/>
    </location>
</feature>
<accession>A0A7I4YPP4</accession>
<dbReference type="InterPro" id="IPR047664">
    <property type="entry name" value="SWEET"/>
</dbReference>
<evidence type="ECO:0000313" key="14">
    <source>
        <dbReference type="Proteomes" id="UP000025227"/>
    </source>
</evidence>
<evidence type="ECO:0000256" key="6">
    <source>
        <dbReference type="ARBA" id="ARBA00022597"/>
    </source>
</evidence>
<dbReference type="PANTHER" id="PTHR10791">
    <property type="entry name" value="RAG1-ACTIVATING PROTEIN 1"/>
    <property type="match status" value="1"/>
</dbReference>
<dbReference type="Gene3D" id="1.20.1280.290">
    <property type="match status" value="2"/>
</dbReference>
<feature type="transmembrane region" description="Helical" evidence="13">
    <location>
        <begin position="6"/>
        <end position="30"/>
    </location>
</feature>
<keyword evidence="5" id="KW-1003">Cell membrane</keyword>
<organism evidence="14 15">
    <name type="scientific">Haemonchus contortus</name>
    <name type="common">Barber pole worm</name>
    <dbReference type="NCBI Taxonomy" id="6289"/>
    <lineage>
        <taxon>Eukaryota</taxon>
        <taxon>Metazoa</taxon>
        <taxon>Ecdysozoa</taxon>
        <taxon>Nematoda</taxon>
        <taxon>Chromadorea</taxon>
        <taxon>Rhabditida</taxon>
        <taxon>Rhabditina</taxon>
        <taxon>Rhabditomorpha</taxon>
        <taxon>Strongyloidea</taxon>
        <taxon>Trichostrongylidae</taxon>
        <taxon>Haemonchus</taxon>
    </lineage>
</organism>
<dbReference type="FunFam" id="1.20.1280.290:FF:000010">
    <property type="entry name" value="Sugar transporter SWEET"/>
    <property type="match status" value="1"/>
</dbReference>
<comment type="subcellular location">
    <subcellularLocation>
        <location evidence="1 13">Cell membrane</location>
        <topology evidence="1 13">Multi-pass membrane protein</topology>
    </subcellularLocation>
    <subcellularLocation>
        <location evidence="2">Golgi apparatus membrane</location>
        <topology evidence="2">Multi-pass membrane protein</topology>
    </subcellularLocation>
</comment>
<evidence type="ECO:0000256" key="13">
    <source>
        <dbReference type="RuleBase" id="RU910715"/>
    </source>
</evidence>
<dbReference type="OMA" id="GQCTCAG"/>
<comment type="function">
    <text evidence="12">Mediates both low-affinity uptake and efflux of sugar across the membrane.</text>
</comment>
<dbReference type="OrthoDB" id="409725at2759"/>
<keyword evidence="6 13" id="KW-0762">Sugar transport</keyword>
<dbReference type="GO" id="GO:0051119">
    <property type="term" value="F:sugar transmembrane transporter activity"/>
    <property type="evidence" value="ECO:0007669"/>
    <property type="project" value="InterPro"/>
</dbReference>
<keyword evidence="7 13" id="KW-0812">Transmembrane</keyword>
<dbReference type="WBParaSite" id="HCON_00124490-00001">
    <property type="protein sequence ID" value="HCON_00124490-00001"/>
    <property type="gene ID" value="HCON_00124490"/>
</dbReference>
<dbReference type="FunFam" id="1.20.1280.290:FF:000004">
    <property type="entry name" value="Sugar transporter SWEET"/>
    <property type="match status" value="1"/>
</dbReference>
<feature type="transmembrane region" description="Helical" evidence="13">
    <location>
        <begin position="183"/>
        <end position="202"/>
    </location>
</feature>
<name>A0A7I4YPP4_HAECO</name>
<comment type="similarity">
    <text evidence="3 13">Belongs to the SWEET sugar transporter family.</text>
</comment>
<evidence type="ECO:0000256" key="2">
    <source>
        <dbReference type="ARBA" id="ARBA00004653"/>
    </source>
</evidence>
<dbReference type="GO" id="GO:0005886">
    <property type="term" value="C:plasma membrane"/>
    <property type="evidence" value="ECO:0007669"/>
    <property type="project" value="UniProtKB-SubCell"/>
</dbReference>